<keyword evidence="2" id="KW-1185">Reference proteome</keyword>
<reference evidence="1 2" key="1">
    <citation type="submission" date="2016-10" db="EMBL/GenBank/DDBJ databases">
        <authorList>
            <person name="de Groot N.N."/>
        </authorList>
    </citation>
    <scope>NUCLEOTIDE SEQUENCE [LARGE SCALE GENOMIC DNA]</scope>
    <source>
        <strain evidence="1 2">U95</strain>
    </source>
</reference>
<dbReference type="EMBL" id="FMWG01000017">
    <property type="protein sequence ID" value="SCZ73549.1"/>
    <property type="molecule type" value="Genomic_DNA"/>
</dbReference>
<name>A0A1G5RJX7_9RHOB</name>
<dbReference type="AlphaFoldDB" id="A0A1G5RJX7"/>
<organism evidence="1 2">
    <name type="scientific">Epibacterium ulvae</name>
    <dbReference type="NCBI Taxonomy" id="1156985"/>
    <lineage>
        <taxon>Bacteria</taxon>
        <taxon>Pseudomonadati</taxon>
        <taxon>Pseudomonadota</taxon>
        <taxon>Alphaproteobacteria</taxon>
        <taxon>Rhodobacterales</taxon>
        <taxon>Roseobacteraceae</taxon>
        <taxon>Epibacterium</taxon>
    </lineage>
</organism>
<protein>
    <submittedName>
        <fullName evidence="1">Uncharacterized protein</fullName>
    </submittedName>
</protein>
<accession>A0A1G5RJX7</accession>
<evidence type="ECO:0000313" key="1">
    <source>
        <dbReference type="EMBL" id="SCZ73549.1"/>
    </source>
</evidence>
<sequence>MAGALKELEDFEAYADAEITKLALWGQPVRSILSLIYLSADGQYVGTRFKRNGQRDDEVGTAMITRMSYVFRLFPKCPRVTGADIDDALSVVDEKFGQDIKQLLGYAHFCEVMPLARRGFFSVDRLPSAFKLSHPSKDFMRHEENDILMSEMVLPHDLAPPPYPIENCKRMVKAWPNLPGDALSEVLKGAFDHYIGNVFELPLLSDDAFEEAFEFSREDFIRFRAALMAYADFCLGMADAAELLSARAFTRPRRLKLQKEVREWASPLLNRNHIIGMATGLSGVKPDTAERIADVFTIDLDKLEGTGAGEGFFPPFLRLSDALLFSPHAVKRTMPERNLLYTIARTDKTKLNNVVSSHLEPALLEDAAQFLESLPGVEVRKNVNWEKGELDLLAYHEASNSAFQVQAKAGVPPQGARMVAQVETRTLEAVTQIRRFLELRAEERDTICSTAIGRKVSGVVWSSGVLVRTCLGTERAWDALGDCVPLNLVLLRSAIGGLSKVTDFTFASIGEAVEAELASLRAAAVRGWERKSFTLFGEKIELPLLNLDYAKIVAFRDGAT</sequence>
<dbReference type="RefSeq" id="WP_090221111.1">
    <property type="nucleotide sequence ID" value="NZ_FMWG01000017.1"/>
</dbReference>
<evidence type="ECO:0000313" key="2">
    <source>
        <dbReference type="Proteomes" id="UP000198767"/>
    </source>
</evidence>
<dbReference type="Proteomes" id="UP000198767">
    <property type="component" value="Unassembled WGS sequence"/>
</dbReference>
<gene>
    <name evidence="1" type="ORF">SAMN04488118_11757</name>
</gene>
<proteinExistence type="predicted"/>